<dbReference type="RefSeq" id="WP_117969189.1">
    <property type="nucleotide sequence ID" value="NZ_QSFD01000001.1"/>
</dbReference>
<dbReference type="EMBL" id="QSFD01000001">
    <property type="protein sequence ID" value="RHA20622.1"/>
    <property type="molecule type" value="Genomic_DNA"/>
</dbReference>
<feature type="compositionally biased region" description="Basic and acidic residues" evidence="1">
    <location>
        <begin position="225"/>
        <end position="248"/>
    </location>
</feature>
<evidence type="ECO:0000256" key="1">
    <source>
        <dbReference type="SAM" id="MobiDB-lite"/>
    </source>
</evidence>
<dbReference type="AlphaFoldDB" id="A0A413RCV7"/>
<keyword evidence="3" id="KW-1185">Reference proteome</keyword>
<comment type="caution">
    <text evidence="2">The sequence shown here is derived from an EMBL/GenBank/DDBJ whole genome shotgun (WGS) entry which is preliminary data.</text>
</comment>
<evidence type="ECO:0000313" key="2">
    <source>
        <dbReference type="EMBL" id="RHA20622.1"/>
    </source>
</evidence>
<feature type="compositionally biased region" description="Basic and acidic residues" evidence="1">
    <location>
        <begin position="261"/>
        <end position="272"/>
    </location>
</feature>
<protein>
    <submittedName>
        <fullName evidence="2">DUF1351 domain-containing protein</fullName>
    </submittedName>
</protein>
<name>A0A413RCV7_9FIRM</name>
<accession>A0A413RCV7</accession>
<evidence type="ECO:0000313" key="3">
    <source>
        <dbReference type="Proteomes" id="UP000284779"/>
    </source>
</evidence>
<sequence length="304" mass="35542">MELKIYNPTMDNALKHIDWNFEELKKEVTEKANVYKSLVYTDENIKEAKADRAALNKFSKALNDGKKDVKKMMLEPYSVFEGQVKELIAIVDEANANIDSQVKAYDQKKREEKLIKVEEIYDRTFASAEELKEILTFKRVFKESYLNVTTTLKSITNEMEHMRDSVRHDLEVINAETGEYQFEMKKKYIETLNITEALMVKQTYEENARRKAEYEARRKAELEERQAREKAEAEKLAEAGKKEPEQKQESVSQTVEEEAQEEKTEENQEEKTHTIVIRVCGTGNQLNALGEFLTKNNIKYEQIQ</sequence>
<dbReference type="InterPro" id="IPR009785">
    <property type="entry name" value="Prophage_Lj928_Orf309"/>
</dbReference>
<reference evidence="2 3" key="1">
    <citation type="submission" date="2018-08" db="EMBL/GenBank/DDBJ databases">
        <title>A genome reference for cultivated species of the human gut microbiota.</title>
        <authorList>
            <person name="Zou Y."/>
            <person name="Xue W."/>
            <person name="Luo G."/>
        </authorList>
    </citation>
    <scope>NUCLEOTIDE SEQUENCE [LARGE SCALE GENOMIC DNA]</scope>
    <source>
        <strain evidence="2 3">AM44-11BH</strain>
    </source>
</reference>
<gene>
    <name evidence="2" type="ORF">DW944_00190</name>
</gene>
<dbReference type="Pfam" id="PF07083">
    <property type="entry name" value="DUF1351"/>
    <property type="match status" value="1"/>
</dbReference>
<organism evidence="2 3">
    <name type="scientific">Eubacterium ventriosum</name>
    <dbReference type="NCBI Taxonomy" id="39496"/>
    <lineage>
        <taxon>Bacteria</taxon>
        <taxon>Bacillati</taxon>
        <taxon>Bacillota</taxon>
        <taxon>Clostridia</taxon>
        <taxon>Eubacteriales</taxon>
        <taxon>Eubacteriaceae</taxon>
        <taxon>Eubacterium</taxon>
    </lineage>
</organism>
<feature type="region of interest" description="Disordered" evidence="1">
    <location>
        <begin position="225"/>
        <end position="272"/>
    </location>
</feature>
<proteinExistence type="predicted"/>
<dbReference type="Proteomes" id="UP000284779">
    <property type="component" value="Unassembled WGS sequence"/>
</dbReference>